<protein>
    <submittedName>
        <fullName evidence="1">Uncharacterized protein</fullName>
    </submittedName>
</protein>
<reference evidence="1" key="2">
    <citation type="submission" date="2021-01" db="EMBL/GenBank/DDBJ databases">
        <authorList>
            <person name="Schikora-Tamarit M.A."/>
        </authorList>
    </citation>
    <scope>NUCLEOTIDE SEQUENCE</scope>
    <source>
        <strain evidence="1">CBS2887</strain>
    </source>
</reference>
<dbReference type="Proteomes" id="UP000774326">
    <property type="component" value="Unassembled WGS sequence"/>
</dbReference>
<comment type="caution">
    <text evidence="1">The sequence shown here is derived from an EMBL/GenBank/DDBJ whole genome shotgun (WGS) entry which is preliminary data.</text>
</comment>
<evidence type="ECO:0000313" key="1">
    <source>
        <dbReference type="EMBL" id="KAH3686859.1"/>
    </source>
</evidence>
<proteinExistence type="predicted"/>
<evidence type="ECO:0000313" key="2">
    <source>
        <dbReference type="Proteomes" id="UP000774326"/>
    </source>
</evidence>
<gene>
    <name evidence="1" type="ORF">WICPIJ_002186</name>
</gene>
<dbReference type="EMBL" id="JAEUBG010001186">
    <property type="protein sequence ID" value="KAH3686859.1"/>
    <property type="molecule type" value="Genomic_DNA"/>
</dbReference>
<accession>A0A9P8QCF3</accession>
<reference evidence="1" key="1">
    <citation type="journal article" date="2021" name="Open Biol.">
        <title>Shared evolutionary footprints suggest mitochondrial oxidative damage underlies multiple complex I losses in fungi.</title>
        <authorList>
            <person name="Schikora-Tamarit M.A."/>
            <person name="Marcet-Houben M."/>
            <person name="Nosek J."/>
            <person name="Gabaldon T."/>
        </authorList>
    </citation>
    <scope>NUCLEOTIDE SEQUENCE</scope>
    <source>
        <strain evidence="1">CBS2887</strain>
    </source>
</reference>
<sequence length="147" mass="16101">MARFPSGNGISVGFSTNNTELCESVIFPTPSATTPSVAPNPRHPQLDSSQIFKILQPRSLKRSKPFVAGSKDSNLIFTPNSERSQLHRLPALSNAMKWVLPELTETNFMESLVVYSLLRNLFEGLRSCEGCGFDGSLVMKGEEGVIV</sequence>
<organism evidence="1 2">
    <name type="scientific">Wickerhamomyces pijperi</name>
    <name type="common">Yeast</name>
    <name type="synonym">Pichia pijperi</name>
    <dbReference type="NCBI Taxonomy" id="599730"/>
    <lineage>
        <taxon>Eukaryota</taxon>
        <taxon>Fungi</taxon>
        <taxon>Dikarya</taxon>
        <taxon>Ascomycota</taxon>
        <taxon>Saccharomycotina</taxon>
        <taxon>Saccharomycetes</taxon>
        <taxon>Phaffomycetales</taxon>
        <taxon>Wickerhamomycetaceae</taxon>
        <taxon>Wickerhamomyces</taxon>
    </lineage>
</organism>
<name>A0A9P8QCF3_WICPI</name>
<keyword evidence="2" id="KW-1185">Reference proteome</keyword>
<dbReference type="AlphaFoldDB" id="A0A9P8QCF3"/>